<name>X0XJ59_9ZZZZ</name>
<sequence>NGQPLPPQAEDKRLTQDMYAVLNSYGLRGVLLLRGITSDEVVQFLELFKRLPEDVIGNWDMLLDQLKISHILPDRKVFVAVGEHKILLDEQELIEQASGGEGQEAFPTGKTGAVQLGDEQINRLKDILDQFIKEKQEFLRALESNEFNKQDLLDIVALLKKPDIEKLAKSIEIAEDVSISTTETGAPPPEEEITEIPEDPELVKAMKKDISLAFEELFSRETR</sequence>
<organism evidence="1">
    <name type="scientific">marine sediment metagenome</name>
    <dbReference type="NCBI Taxonomy" id="412755"/>
    <lineage>
        <taxon>unclassified sequences</taxon>
        <taxon>metagenomes</taxon>
        <taxon>ecological metagenomes</taxon>
    </lineage>
</organism>
<gene>
    <name evidence="1" type="ORF">S01H1_79797</name>
</gene>
<feature type="non-terminal residue" evidence="1">
    <location>
        <position position="223"/>
    </location>
</feature>
<proteinExistence type="predicted"/>
<feature type="non-terminal residue" evidence="1">
    <location>
        <position position="1"/>
    </location>
</feature>
<dbReference type="EMBL" id="BARS01053828">
    <property type="protein sequence ID" value="GAG43189.1"/>
    <property type="molecule type" value="Genomic_DNA"/>
</dbReference>
<accession>X0XJ59</accession>
<reference evidence="1" key="1">
    <citation type="journal article" date="2014" name="Front. Microbiol.">
        <title>High frequency of phylogenetically diverse reductive dehalogenase-homologous genes in deep subseafloor sedimentary metagenomes.</title>
        <authorList>
            <person name="Kawai M."/>
            <person name="Futagami T."/>
            <person name="Toyoda A."/>
            <person name="Takaki Y."/>
            <person name="Nishi S."/>
            <person name="Hori S."/>
            <person name="Arai W."/>
            <person name="Tsubouchi T."/>
            <person name="Morono Y."/>
            <person name="Uchiyama I."/>
            <person name="Ito T."/>
            <person name="Fujiyama A."/>
            <person name="Inagaki F."/>
            <person name="Takami H."/>
        </authorList>
    </citation>
    <scope>NUCLEOTIDE SEQUENCE</scope>
    <source>
        <strain evidence="1">Expedition CK06-06</strain>
    </source>
</reference>
<dbReference type="AlphaFoldDB" id="X0XJ59"/>
<protein>
    <submittedName>
        <fullName evidence="1">Uncharacterized protein</fullName>
    </submittedName>
</protein>
<evidence type="ECO:0000313" key="1">
    <source>
        <dbReference type="EMBL" id="GAG43189.1"/>
    </source>
</evidence>
<comment type="caution">
    <text evidence="1">The sequence shown here is derived from an EMBL/GenBank/DDBJ whole genome shotgun (WGS) entry which is preliminary data.</text>
</comment>